<keyword evidence="2" id="KW-0547">Nucleotide-binding</keyword>
<reference evidence="12" key="1">
    <citation type="submission" date="2016-10" db="EMBL/GenBank/DDBJ databases">
        <authorList>
            <person name="Benchimol M."/>
            <person name="Almeida L.G."/>
            <person name="Vasconcelos A.T."/>
            <person name="Perreira-Neves A."/>
            <person name="Rosa I.A."/>
            <person name="Tasca T."/>
            <person name="Bogo M.R."/>
            <person name="de Souza W."/>
        </authorList>
    </citation>
    <scope>NUCLEOTIDE SEQUENCE [LARGE SCALE GENOMIC DNA]</scope>
    <source>
        <strain evidence="12">K</strain>
    </source>
</reference>
<dbReference type="GO" id="GO:0140658">
    <property type="term" value="F:ATP-dependent chromatin remodeler activity"/>
    <property type="evidence" value="ECO:0007669"/>
    <property type="project" value="TreeGrafter"/>
</dbReference>
<evidence type="ECO:0000256" key="3">
    <source>
        <dbReference type="ARBA" id="ARBA00022801"/>
    </source>
</evidence>
<dbReference type="PROSITE" id="PS00598">
    <property type="entry name" value="CHROMO_1"/>
    <property type="match status" value="1"/>
</dbReference>
<dbReference type="GO" id="GO:0034728">
    <property type="term" value="P:nucleosome organization"/>
    <property type="evidence" value="ECO:0007669"/>
    <property type="project" value="TreeGrafter"/>
</dbReference>
<dbReference type="SUPFAM" id="SSF54160">
    <property type="entry name" value="Chromo domain-like"/>
    <property type="match status" value="2"/>
</dbReference>
<feature type="compositionally biased region" description="Acidic residues" evidence="8">
    <location>
        <begin position="1553"/>
        <end position="1564"/>
    </location>
</feature>
<evidence type="ECO:0000256" key="5">
    <source>
        <dbReference type="ARBA" id="ARBA00023015"/>
    </source>
</evidence>
<dbReference type="GO" id="GO:0016887">
    <property type="term" value="F:ATP hydrolysis activity"/>
    <property type="evidence" value="ECO:0007669"/>
    <property type="project" value="TreeGrafter"/>
</dbReference>
<dbReference type="InterPro" id="IPR023779">
    <property type="entry name" value="Chromodomain_CS"/>
</dbReference>
<keyword evidence="9" id="KW-0732">Signal</keyword>
<evidence type="ECO:0000313" key="12">
    <source>
        <dbReference type="EMBL" id="OHT02229.1"/>
    </source>
</evidence>
<dbReference type="InterPro" id="IPR016197">
    <property type="entry name" value="Chromo-like_dom_sf"/>
</dbReference>
<dbReference type="InterPro" id="IPR003888">
    <property type="entry name" value="FYrich_N"/>
</dbReference>
<dbReference type="PROSITE" id="PS51543">
    <property type="entry name" value="FYRC"/>
    <property type="match status" value="1"/>
</dbReference>
<dbReference type="InterPro" id="IPR003889">
    <property type="entry name" value="FYrich_C"/>
</dbReference>
<feature type="region of interest" description="Disordered" evidence="8">
    <location>
        <begin position="1514"/>
        <end position="1667"/>
    </location>
</feature>
<keyword evidence="5" id="KW-0805">Transcription regulation</keyword>
<feature type="chain" id="PRO_5012407727" description="Chromo domain-containing protein" evidence="9">
    <location>
        <begin position="25"/>
        <end position="1700"/>
    </location>
</feature>
<dbReference type="InterPro" id="IPR038718">
    <property type="entry name" value="SNF2-like_sf"/>
</dbReference>
<evidence type="ECO:0000256" key="1">
    <source>
        <dbReference type="ARBA" id="ARBA00004123"/>
    </source>
</evidence>
<evidence type="ECO:0000259" key="10">
    <source>
        <dbReference type="PROSITE" id="PS50013"/>
    </source>
</evidence>
<dbReference type="GO" id="GO:0003682">
    <property type="term" value="F:chromatin binding"/>
    <property type="evidence" value="ECO:0007669"/>
    <property type="project" value="TreeGrafter"/>
</dbReference>
<dbReference type="SUPFAM" id="SSF52540">
    <property type="entry name" value="P-loop containing nucleoside triphosphate hydrolases"/>
    <property type="match status" value="2"/>
</dbReference>
<gene>
    <name evidence="12" type="ORF">TRFO_30746</name>
</gene>
<dbReference type="Gene3D" id="2.40.50.40">
    <property type="match status" value="2"/>
</dbReference>
<dbReference type="GO" id="GO:0005634">
    <property type="term" value="C:nucleus"/>
    <property type="evidence" value="ECO:0007669"/>
    <property type="project" value="UniProtKB-SubCell"/>
</dbReference>
<feature type="compositionally biased region" description="Basic and acidic residues" evidence="8">
    <location>
        <begin position="1532"/>
        <end position="1545"/>
    </location>
</feature>
<dbReference type="GO" id="GO:0005524">
    <property type="term" value="F:ATP binding"/>
    <property type="evidence" value="ECO:0007669"/>
    <property type="project" value="UniProtKB-KW"/>
</dbReference>
<keyword evidence="3" id="KW-0378">Hydrolase</keyword>
<dbReference type="PANTHER" id="PTHR45623:SF14">
    <property type="entry name" value="CHROMODOMAIN-HELICASE-DNA-BINDING PROTEIN 1"/>
    <property type="match status" value="1"/>
</dbReference>
<evidence type="ECO:0000256" key="4">
    <source>
        <dbReference type="ARBA" id="ARBA00022840"/>
    </source>
</evidence>
<feature type="signal peptide" evidence="9">
    <location>
        <begin position="1"/>
        <end position="24"/>
    </location>
</feature>
<dbReference type="CDD" id="cd00024">
    <property type="entry name" value="CD_CSD"/>
    <property type="match status" value="1"/>
</dbReference>
<dbReference type="Pfam" id="PF05965">
    <property type="entry name" value="FYRC"/>
    <property type="match status" value="1"/>
</dbReference>
<dbReference type="InterPro" id="IPR000953">
    <property type="entry name" value="Chromo/chromo_shadow_dom"/>
</dbReference>
<organism evidence="12 13">
    <name type="scientific">Tritrichomonas foetus</name>
    <dbReference type="NCBI Taxonomy" id="1144522"/>
    <lineage>
        <taxon>Eukaryota</taxon>
        <taxon>Metamonada</taxon>
        <taxon>Parabasalia</taxon>
        <taxon>Tritrichomonadida</taxon>
        <taxon>Tritrichomonadidae</taxon>
        <taxon>Tritrichomonas</taxon>
    </lineage>
</organism>
<accession>A0A1J4JY81</accession>
<feature type="domain" description="Chromo" evidence="10">
    <location>
        <begin position="160"/>
        <end position="229"/>
    </location>
</feature>
<dbReference type="VEuPathDB" id="TrichDB:TRFO_30746"/>
<dbReference type="Pfam" id="PF05964">
    <property type="entry name" value="FYRN"/>
    <property type="match status" value="1"/>
</dbReference>
<evidence type="ECO:0000259" key="11">
    <source>
        <dbReference type="PROSITE" id="PS51194"/>
    </source>
</evidence>
<dbReference type="PANTHER" id="PTHR45623">
    <property type="entry name" value="CHROMODOMAIN-HELICASE-DNA-BINDING PROTEIN 3-RELATED-RELATED"/>
    <property type="match status" value="1"/>
</dbReference>
<feature type="compositionally biased region" description="Basic residues" evidence="8">
    <location>
        <begin position="1569"/>
        <end position="1580"/>
    </location>
</feature>
<dbReference type="PROSITE" id="PS51542">
    <property type="entry name" value="FYRN"/>
    <property type="match status" value="1"/>
</dbReference>
<dbReference type="Pfam" id="PF00271">
    <property type="entry name" value="Helicase_C"/>
    <property type="match status" value="1"/>
</dbReference>
<dbReference type="SMART" id="SM00541">
    <property type="entry name" value="FYRN"/>
    <property type="match status" value="1"/>
</dbReference>
<sequence length="1700" mass="196727">MISNLNCLFIFLYFIRIFFNSLHSRMSESKDPPQQLMESEIIENNITDNSNYESQVSQNQIEHCWSGSDDEDFQIDAEKNGIEKILSHSIQNNNLNDENIKIDSIQSDFSYLVKFYNKSYHECAWMKESDILSLANGNELIQNYKNSKIIQNSQFNEDFLKVEKIIATRVEKIIATRVENNRRFYLVKWSGLDYKNNTWESEEALNSIQNSNKHVQFDKMNIADQNASQNLNQIENQGLIMNKTQNVNPILNKTSQNRKTPKNAQANIKNIQIINPPTVPNSLILEFNKNNQIPDLQKQFKHQIDYTLWNHSHEINKSSKFIPTKHQIEACDYISHSYCTNTNVIFADEPGFGRAVSCSMFLKLLSMNEGINGPFLIIASEKRIAEWKQILNDVEFGSVLTFTKPKIQRKTISEYELFYPNSLIPKPHLILSTFSINAENSVLSKISWQVVIVDIAHCENPNVLTPQFFSLLSLFQTNIFIFMINNIDYPLYQIEHNASSSTSLSDQSLSNTNENGQNDNGQNEINMNDNILNSNGKLSQIEQFDLLFKVLFKSLYPSLNSIIKKLTDVLQCALYKSILHSILLQRRLTDIDKNVNNDGKVIEYLIDCNMTEEQYGYYLCLYQKYFPLISRNSKSFKIQQVFKDLKKVCTHPYLLDGVESDILIEKNFTTGTEEITENCDSDLNLSDIVNPNLKIKQEMLISVSNKMIIIDKLIHKFHNENKRVVIFSTSDKILDLIQDYFESKNLFFERINNTIRGVERETLIHRFNMPSSLDFAFLINTKCGLDGVQLNNVHEVIIVDSDWNPNCDISKVIHIINTRTISSNPSIQSKASMNSINQIISIYRLISSKSVERLLYDRAIIKQHYPELHNLPINDEITNVLLFGVGLKECFNYSNDTTEIILSRSIKNFYNSKNFDQNYILSTLSQPISESSPWENMQFFSIKEQYQYEPNPLTSTLNVDSIDSSGGEKNLNHRWTVEKVQILILGMFRFGWGRWESIHLKCSIDAPDYELEAICYIFLNVLIQISQENHPIAQIIYNHHQLSVRAYEFLKEFQDANLDFQISNVTENVDENLNIFEMMYFINIIVLTCPDPPNQIVIPYIESPFEEWSEKTDRYLIYHVFQNGYNHFGNSNYDSKYLEFRVKCLLNTVKERFLNYRELKDPSAVFEHLTLIRSMNMLTKEEQRRYVHLLISYGWTNSNDFRTISGSYRTQQELDIIHYLINDYCKGKKEFIQELAEGIPKKIANFILYRQQLLFNVRNNINQENVLPPDWPIVSYVREFGFLNLENSPEIVNRFGTDSLEYKVTQFLINYIPKMENMKPFKNPGLSGIRSPSSLSHLSKSSITEKIHKNVSTDDLDFDEMGNPIMPITITPSLKICNLGEIVTDRPNFYNSRYIYPRNFMSMKLFKSVIDPNDKVWYQSLILDDGSDSPLFRVQLKDDPSIHFDGPAPSNAWLCVIKVINDKKKDLGLPSSKNVTVSGPEYYGLAAPIVQALIQKMKGAEFCQTRAEYTLTSSIHPSSSLTSNKTNQNCDSDSHSNTDEKKEDLNENSSDGENSEESENESDLDNGQTKRRTRRRKKKISYFESSSSSSSSDTDDPFPTKRPEEKDEEFTLNEENKESESDSTDEIPDDVESDSDQYESNSEDTHQEKKRTNNSNTSLHMTTPTQNNLINIQTINNTPRNDVYNVVEQEKENDSNCNIQ</sequence>
<feature type="compositionally biased region" description="Low complexity" evidence="8">
    <location>
        <begin position="1514"/>
        <end position="1523"/>
    </location>
</feature>
<keyword evidence="13" id="KW-1185">Reference proteome</keyword>
<feature type="compositionally biased region" description="Acidic residues" evidence="8">
    <location>
        <begin position="1621"/>
        <end position="1637"/>
    </location>
</feature>
<comment type="caution">
    <text evidence="12">The sequence shown here is derived from an EMBL/GenBank/DDBJ whole genome shotgun (WGS) entry which is preliminary data.</text>
</comment>
<evidence type="ECO:0000256" key="6">
    <source>
        <dbReference type="ARBA" id="ARBA00023163"/>
    </source>
</evidence>
<protein>
    <recommendedName>
        <fullName evidence="14">Chromo domain-containing protein</fullName>
    </recommendedName>
</protein>
<dbReference type="Proteomes" id="UP000179807">
    <property type="component" value="Unassembled WGS sequence"/>
</dbReference>
<dbReference type="InterPro" id="IPR001650">
    <property type="entry name" value="Helicase_C-like"/>
</dbReference>
<dbReference type="SMART" id="SM00298">
    <property type="entry name" value="CHROMO"/>
    <property type="match status" value="2"/>
</dbReference>
<dbReference type="CDD" id="cd18793">
    <property type="entry name" value="SF2_C_SNF"/>
    <property type="match status" value="1"/>
</dbReference>
<dbReference type="OrthoDB" id="5857104at2759"/>
<evidence type="ECO:0000256" key="2">
    <source>
        <dbReference type="ARBA" id="ARBA00022741"/>
    </source>
</evidence>
<dbReference type="InterPro" id="IPR049730">
    <property type="entry name" value="SNF2/RAD54-like_C"/>
</dbReference>
<evidence type="ECO:0008006" key="14">
    <source>
        <dbReference type="Google" id="ProtNLM"/>
    </source>
</evidence>
<dbReference type="GO" id="GO:0003677">
    <property type="term" value="F:DNA binding"/>
    <property type="evidence" value="ECO:0007669"/>
    <property type="project" value="TreeGrafter"/>
</dbReference>
<dbReference type="PROSITE" id="PS50013">
    <property type="entry name" value="CHROMO_2"/>
    <property type="match status" value="1"/>
</dbReference>
<feature type="region of interest" description="Disordered" evidence="8">
    <location>
        <begin position="503"/>
        <end position="526"/>
    </location>
</feature>
<keyword evidence="7" id="KW-0539">Nucleus</keyword>
<dbReference type="Pfam" id="PF00385">
    <property type="entry name" value="Chromo"/>
    <property type="match status" value="1"/>
</dbReference>
<feature type="domain" description="Helicase C-terminal" evidence="11">
    <location>
        <begin position="709"/>
        <end position="859"/>
    </location>
</feature>
<dbReference type="EMBL" id="MLAK01000876">
    <property type="protein sequence ID" value="OHT02229.1"/>
    <property type="molecule type" value="Genomic_DNA"/>
</dbReference>
<evidence type="ECO:0000313" key="13">
    <source>
        <dbReference type="Proteomes" id="UP000179807"/>
    </source>
</evidence>
<dbReference type="InterPro" id="IPR027417">
    <property type="entry name" value="P-loop_NTPase"/>
</dbReference>
<keyword evidence="4" id="KW-0067">ATP-binding</keyword>
<dbReference type="GeneID" id="94842230"/>
<proteinExistence type="predicted"/>
<evidence type="ECO:0000256" key="9">
    <source>
        <dbReference type="SAM" id="SignalP"/>
    </source>
</evidence>
<dbReference type="Gene3D" id="3.40.50.300">
    <property type="entry name" value="P-loop containing nucleotide triphosphate hydrolases"/>
    <property type="match status" value="1"/>
</dbReference>
<dbReference type="Gene3D" id="3.40.50.10810">
    <property type="entry name" value="Tandem AAA-ATPase domain"/>
    <property type="match status" value="1"/>
</dbReference>
<dbReference type="GO" id="GO:0042393">
    <property type="term" value="F:histone binding"/>
    <property type="evidence" value="ECO:0007669"/>
    <property type="project" value="TreeGrafter"/>
</dbReference>
<evidence type="ECO:0000256" key="8">
    <source>
        <dbReference type="SAM" id="MobiDB-lite"/>
    </source>
</evidence>
<keyword evidence="6" id="KW-0804">Transcription</keyword>
<dbReference type="InterPro" id="IPR023780">
    <property type="entry name" value="Chromo_domain"/>
</dbReference>
<name>A0A1J4JY81_9EUKA</name>
<dbReference type="Gene3D" id="3.30.160.360">
    <property type="match status" value="1"/>
</dbReference>
<dbReference type="PROSITE" id="PS51194">
    <property type="entry name" value="HELICASE_CTER"/>
    <property type="match status" value="1"/>
</dbReference>
<dbReference type="GO" id="GO:0000785">
    <property type="term" value="C:chromatin"/>
    <property type="evidence" value="ECO:0007669"/>
    <property type="project" value="TreeGrafter"/>
</dbReference>
<comment type="subcellular location">
    <subcellularLocation>
        <location evidence="1">Nucleus</location>
    </subcellularLocation>
</comment>
<evidence type="ECO:0000256" key="7">
    <source>
        <dbReference type="ARBA" id="ARBA00023242"/>
    </source>
</evidence>
<dbReference type="RefSeq" id="XP_068355365.1">
    <property type="nucleotide sequence ID" value="XM_068507526.1"/>
</dbReference>